<dbReference type="SUPFAM" id="SSF81383">
    <property type="entry name" value="F-box domain"/>
    <property type="match status" value="1"/>
</dbReference>
<dbReference type="GO" id="GO:0005840">
    <property type="term" value="C:ribosome"/>
    <property type="evidence" value="ECO:0007669"/>
    <property type="project" value="UniProtKB-KW"/>
</dbReference>
<dbReference type="Gene3D" id="3.80.10.10">
    <property type="entry name" value="Ribonuclease Inhibitor"/>
    <property type="match status" value="1"/>
</dbReference>
<evidence type="ECO:0000313" key="5">
    <source>
        <dbReference type="EMBL" id="KHG02595.1"/>
    </source>
</evidence>
<keyword evidence="2" id="KW-0689">Ribosomal protein</keyword>
<evidence type="ECO:0000256" key="1">
    <source>
        <dbReference type="ARBA" id="ARBA00007926"/>
    </source>
</evidence>
<name>A0A0B0MP89_GOSAR</name>
<dbReference type="Pfam" id="PF01778">
    <property type="entry name" value="Ribosomal_L28e"/>
    <property type="match status" value="1"/>
</dbReference>
<dbReference type="InterPro" id="IPR032675">
    <property type="entry name" value="LRR_dom_sf"/>
</dbReference>
<dbReference type="EMBL" id="JRRC01278997">
    <property type="protein sequence ID" value="KHG02595.1"/>
    <property type="molecule type" value="Genomic_DNA"/>
</dbReference>
<dbReference type="GO" id="GO:0006412">
    <property type="term" value="P:translation"/>
    <property type="evidence" value="ECO:0007669"/>
    <property type="project" value="InterPro"/>
</dbReference>
<dbReference type="AlphaFoldDB" id="A0A0B0MP89"/>
<evidence type="ECO:0000256" key="3">
    <source>
        <dbReference type="ARBA" id="ARBA00023274"/>
    </source>
</evidence>
<sequence length="592" mass="66529">MDDLPPSLVVDILSRLTDSADVARCRVASKTLNSLTREVRSLNLLCTLSRYLKSRSPETKDHVTPFKAIFNNLVGQAPCLNSISVGVDKSLRNISYDDVDDESDDLYLTDVGFVKEWLPKVCGDLGKLSISDFWIQSCWRKSQILSLISSCCNGLMELEVKNAWLSVDGLNPMTRLTSLTLEFIRLEDEDLNKVNECFPSLQVLNLVGVGGLKDPKIHLLHLKSCLWTVSNAPLSLTIFAPNLVKLRLKCIKPKSLVLDTPLLSDFHLSVEEASDFRVKEFHNLGNLHLESSSLCCLLDMFPSGKSVRKLTVNSLKWTATIKFRLEAVFDVFPNATYLNIGPGAWCEAENCFRKGGLEDRNALKELREIVANLVVYDIEVTLSFIFSILDKCTKLSDMALLFHPKGDYKLARSLIPRCTAYCPRVKWRWGIREGPKDTWVSKMATVPGQLIWEIVKRNNCFLVKEFGRGTAGIQFSKESNNLYNLNSYKHSGLANKKTVTVQPGGKDQSVLLATTKTKKQNKPASVLHKSVMRKEFPRMAKAVVNQVVDNHYRPDLKKAALARLSAVNRSLKVAKSGVKKRNRQAVRIRGRK</sequence>
<gene>
    <name evidence="5" type="ORF">F383_24486</name>
</gene>
<comment type="caution">
    <text evidence="5">The sequence shown here is derived from an EMBL/GenBank/DDBJ whole genome shotgun (WGS) entry which is preliminary data.</text>
</comment>
<keyword evidence="3" id="KW-0687">Ribonucleoprotein</keyword>
<organism evidence="5 6">
    <name type="scientific">Gossypium arboreum</name>
    <name type="common">Tree cotton</name>
    <name type="synonym">Gossypium nanking</name>
    <dbReference type="NCBI Taxonomy" id="29729"/>
    <lineage>
        <taxon>Eukaryota</taxon>
        <taxon>Viridiplantae</taxon>
        <taxon>Streptophyta</taxon>
        <taxon>Embryophyta</taxon>
        <taxon>Tracheophyta</taxon>
        <taxon>Spermatophyta</taxon>
        <taxon>Magnoliopsida</taxon>
        <taxon>eudicotyledons</taxon>
        <taxon>Gunneridae</taxon>
        <taxon>Pentapetalae</taxon>
        <taxon>rosids</taxon>
        <taxon>malvids</taxon>
        <taxon>Malvales</taxon>
        <taxon>Malvaceae</taxon>
        <taxon>Malvoideae</taxon>
        <taxon>Gossypium</taxon>
    </lineage>
</organism>
<evidence type="ECO:0000313" key="6">
    <source>
        <dbReference type="Proteomes" id="UP000032142"/>
    </source>
</evidence>
<dbReference type="InterPro" id="IPR029004">
    <property type="entry name" value="Ribosomal_eL28/Mak16"/>
</dbReference>
<evidence type="ECO:0000259" key="4">
    <source>
        <dbReference type="Pfam" id="PF01778"/>
    </source>
</evidence>
<reference evidence="6" key="1">
    <citation type="submission" date="2014-09" db="EMBL/GenBank/DDBJ databases">
        <authorList>
            <person name="Mudge J."/>
            <person name="Ramaraj T."/>
            <person name="Lindquist I.E."/>
            <person name="Bharti A.K."/>
            <person name="Sundararajan A."/>
            <person name="Cameron C.T."/>
            <person name="Woodward J.E."/>
            <person name="May G.D."/>
            <person name="Brubaker C."/>
            <person name="Broadhvest J."/>
            <person name="Wilkins T.A."/>
        </authorList>
    </citation>
    <scope>NUCLEOTIDE SEQUENCE</scope>
    <source>
        <strain evidence="6">cv. AKA8401</strain>
    </source>
</reference>
<dbReference type="Proteomes" id="UP000032142">
    <property type="component" value="Unassembled WGS sequence"/>
</dbReference>
<feature type="domain" description="Ribosomal eL28/Mak16" evidence="4">
    <location>
        <begin position="450"/>
        <end position="570"/>
    </location>
</feature>
<comment type="similarity">
    <text evidence="1">Belongs to the eukaryotic ribosomal protein eL28 family.</text>
</comment>
<dbReference type="GO" id="GO:1990904">
    <property type="term" value="C:ribonucleoprotein complex"/>
    <property type="evidence" value="ECO:0007669"/>
    <property type="project" value="UniProtKB-KW"/>
</dbReference>
<accession>A0A0B0MP89</accession>
<dbReference type="InterPro" id="IPR036047">
    <property type="entry name" value="F-box-like_dom_sf"/>
</dbReference>
<dbReference type="Gene3D" id="3.30.390.110">
    <property type="match status" value="1"/>
</dbReference>
<protein>
    <recommendedName>
        <fullName evidence="4">Ribosomal eL28/Mak16 domain-containing protein</fullName>
    </recommendedName>
</protein>
<evidence type="ECO:0000256" key="2">
    <source>
        <dbReference type="ARBA" id="ARBA00022980"/>
    </source>
</evidence>
<proteinExistence type="inferred from homology"/>
<keyword evidence="6" id="KW-1185">Reference proteome</keyword>
<dbReference type="FunFam" id="3.30.390.110:FF:000002">
    <property type="entry name" value="60S ribosomal protein L28"/>
    <property type="match status" value="1"/>
</dbReference>
<dbReference type="PANTHER" id="PTHR10544">
    <property type="entry name" value="60S RIBOSOMAL PROTEIN L28"/>
    <property type="match status" value="1"/>
</dbReference>
<dbReference type="GO" id="GO:0003735">
    <property type="term" value="F:structural constituent of ribosome"/>
    <property type="evidence" value="ECO:0007669"/>
    <property type="project" value="InterPro"/>
</dbReference>
<dbReference type="InterPro" id="IPR002672">
    <property type="entry name" value="Ribosomal_eL28"/>
</dbReference>
<dbReference type="SUPFAM" id="SSF52047">
    <property type="entry name" value="RNI-like"/>
    <property type="match status" value="1"/>
</dbReference>